<dbReference type="EMBL" id="AP018786">
    <property type="protein sequence ID" value="BBF22625.1"/>
    <property type="molecule type" value="Genomic_DNA"/>
</dbReference>
<dbReference type="GO" id="GO:0008728">
    <property type="term" value="F:GTP diphosphokinase activity"/>
    <property type="evidence" value="ECO:0007669"/>
    <property type="project" value="TreeGrafter"/>
</dbReference>
<dbReference type="AlphaFoldDB" id="A0A2Z6I847"/>
<dbReference type="GO" id="GO:0015969">
    <property type="term" value="P:guanosine tetraphosphate metabolic process"/>
    <property type="evidence" value="ECO:0007669"/>
    <property type="project" value="InterPro"/>
</dbReference>
<dbReference type="Gene3D" id="1.10.3210.10">
    <property type="entry name" value="Hypothetical protein af1432"/>
    <property type="match status" value="1"/>
</dbReference>
<evidence type="ECO:0000313" key="5">
    <source>
        <dbReference type="EMBL" id="BBF22625.1"/>
    </source>
</evidence>
<dbReference type="SUPFAM" id="SSF81301">
    <property type="entry name" value="Nucleotidyltransferase"/>
    <property type="match status" value="1"/>
</dbReference>
<dbReference type="PANTHER" id="PTHR21262:SF36">
    <property type="entry name" value="BIFUNCTIONAL (P)PPGPP SYNTHASE_HYDROLASE SPOT"/>
    <property type="match status" value="1"/>
</dbReference>
<evidence type="ECO:0000313" key="6">
    <source>
        <dbReference type="Proteomes" id="UP000271003"/>
    </source>
</evidence>
<comment type="function">
    <text evidence="1">In eubacteria ppGpp (guanosine 3'-diphosphate 5'-diphosphate) is a mediator of the stringent response that coordinates a variety of cellular activities in response to changes in nutritional abundance.</text>
</comment>
<dbReference type="InterPro" id="IPR033655">
    <property type="entry name" value="TGS_RelA/SpoT"/>
</dbReference>
<dbReference type="Pfam" id="PF13328">
    <property type="entry name" value="HD_4"/>
    <property type="match status" value="1"/>
</dbReference>
<keyword evidence="6" id="KW-1185">Reference proteome</keyword>
<evidence type="ECO:0000259" key="4">
    <source>
        <dbReference type="PROSITE" id="PS51880"/>
    </source>
</evidence>
<name>A0A2Z6I847_9BURK</name>
<dbReference type="PANTHER" id="PTHR21262">
    <property type="entry name" value="GUANOSINE-3',5'-BIS DIPHOSPHATE 3'-PYROPHOSPHOHYDROLASE"/>
    <property type="match status" value="1"/>
</dbReference>
<dbReference type="SMART" id="SM00471">
    <property type="entry name" value="HDc"/>
    <property type="match status" value="1"/>
</dbReference>
<dbReference type="Pfam" id="PF04607">
    <property type="entry name" value="RelA_SpoT"/>
    <property type="match status" value="1"/>
</dbReference>
<dbReference type="CDD" id="cd01668">
    <property type="entry name" value="TGS_RSH"/>
    <property type="match status" value="1"/>
</dbReference>
<evidence type="ECO:0000256" key="1">
    <source>
        <dbReference type="RuleBase" id="RU003847"/>
    </source>
</evidence>
<dbReference type="FunFam" id="3.10.20.30:FF:000002">
    <property type="entry name" value="GTP pyrophosphokinase (RelA/SpoT)"/>
    <property type="match status" value="1"/>
</dbReference>
<dbReference type="OrthoDB" id="9805041at2"/>
<organism evidence="5 6">
    <name type="scientific">Sutterella megalosphaeroides</name>
    <dbReference type="NCBI Taxonomy" id="2494234"/>
    <lineage>
        <taxon>Bacteria</taxon>
        <taxon>Pseudomonadati</taxon>
        <taxon>Pseudomonadota</taxon>
        <taxon>Betaproteobacteria</taxon>
        <taxon>Burkholderiales</taxon>
        <taxon>Sutterellaceae</taxon>
        <taxon>Sutterella</taxon>
    </lineage>
</organism>
<dbReference type="InterPro" id="IPR043519">
    <property type="entry name" value="NT_sf"/>
</dbReference>
<dbReference type="InterPro" id="IPR002912">
    <property type="entry name" value="ACT_dom"/>
</dbReference>
<dbReference type="InterPro" id="IPR003607">
    <property type="entry name" value="HD/PDEase_dom"/>
</dbReference>
<dbReference type="Pfam" id="PF19296">
    <property type="entry name" value="RelA_AH_RIS"/>
    <property type="match status" value="1"/>
</dbReference>
<feature type="compositionally biased region" description="Basic and acidic residues" evidence="2">
    <location>
        <begin position="41"/>
        <end position="50"/>
    </location>
</feature>
<evidence type="ECO:0000256" key="2">
    <source>
        <dbReference type="SAM" id="MobiDB-lite"/>
    </source>
</evidence>
<protein>
    <submittedName>
        <fullName evidence="5">Guanosine-3',5'-bis(Diphosphate) 3'-pyrophosphohydrolase</fullName>
    </submittedName>
</protein>
<dbReference type="InterPro" id="IPR045600">
    <property type="entry name" value="RelA/SpoT_AH_RIS"/>
</dbReference>
<dbReference type="SMART" id="SM00954">
    <property type="entry name" value="RelA_SpoT"/>
    <property type="match status" value="1"/>
</dbReference>
<gene>
    <name evidence="5" type="primary">spoT</name>
    <name evidence="5" type="ORF">SUTMEG_05160</name>
</gene>
<dbReference type="InterPro" id="IPR012675">
    <property type="entry name" value="Beta-grasp_dom_sf"/>
</dbReference>
<feature type="region of interest" description="Disordered" evidence="2">
    <location>
        <begin position="1"/>
        <end position="62"/>
    </location>
</feature>
<dbReference type="CDD" id="cd05399">
    <property type="entry name" value="NT_Rel-Spo_like"/>
    <property type="match status" value="1"/>
</dbReference>
<feature type="region of interest" description="Disordered" evidence="2">
    <location>
        <begin position="786"/>
        <end position="807"/>
    </location>
</feature>
<dbReference type="InterPro" id="IPR004811">
    <property type="entry name" value="RelA/Spo_fam"/>
</dbReference>
<dbReference type="GO" id="GO:0005886">
    <property type="term" value="C:plasma membrane"/>
    <property type="evidence" value="ECO:0007669"/>
    <property type="project" value="TreeGrafter"/>
</dbReference>
<dbReference type="KEGG" id="sutt:SUTMEG_05160"/>
<accession>A0A2Z6I847</accession>
<dbReference type="GO" id="GO:0015949">
    <property type="term" value="P:nucleobase-containing small molecule interconversion"/>
    <property type="evidence" value="ECO:0007669"/>
    <property type="project" value="UniProtKB-ARBA"/>
</dbReference>
<dbReference type="CDD" id="cd00077">
    <property type="entry name" value="HDc"/>
    <property type="match status" value="1"/>
</dbReference>
<dbReference type="NCBIfam" id="TIGR00691">
    <property type="entry name" value="spoT_relA"/>
    <property type="match status" value="1"/>
</dbReference>
<reference evidence="5 6" key="1">
    <citation type="journal article" date="2018" name="Int. J. Syst. Evol. Microbiol.">
        <title>Mesosutterella multiformis gen. nov., sp. nov., a member of the family Sutterellaceae and Sutterella megalosphaeroides sp. nov., isolated from human faeces.</title>
        <authorList>
            <person name="Sakamoto M."/>
            <person name="Ikeyama N."/>
            <person name="Kunihiro T."/>
            <person name="Iino T."/>
            <person name="Yuki M."/>
            <person name="Ohkuma M."/>
        </authorList>
    </citation>
    <scope>NUCLEOTIDE SEQUENCE [LARGE SCALE GENOMIC DNA]</scope>
    <source>
        <strain evidence="5 6">6FBBBH3</strain>
    </source>
</reference>
<dbReference type="PROSITE" id="PS51831">
    <property type="entry name" value="HD"/>
    <property type="match status" value="1"/>
</dbReference>
<dbReference type="SUPFAM" id="SSF81271">
    <property type="entry name" value="TGS-like"/>
    <property type="match status" value="1"/>
</dbReference>
<evidence type="ECO:0000259" key="3">
    <source>
        <dbReference type="PROSITE" id="PS51831"/>
    </source>
</evidence>
<dbReference type="Proteomes" id="UP000271003">
    <property type="component" value="Chromosome"/>
</dbReference>
<feature type="domain" description="HD" evidence="3">
    <location>
        <begin position="120"/>
        <end position="219"/>
    </location>
</feature>
<dbReference type="PROSITE" id="PS51880">
    <property type="entry name" value="TGS"/>
    <property type="match status" value="1"/>
</dbReference>
<dbReference type="Gene3D" id="3.10.20.30">
    <property type="match status" value="1"/>
</dbReference>
<dbReference type="InterPro" id="IPR006674">
    <property type="entry name" value="HD_domain"/>
</dbReference>
<proteinExistence type="inferred from homology"/>
<sequence length="807" mass="90664">MTVDIPPLPEDLYATRDEVPDAEPQPFPQAARSVSPFRFAQKNDKVERPRTYASPHPSRLPDADLPLFTPEPPAPIVTAAQLLDTIKVYLSPSDVENVRRAYRYADNAHLGQFRKSGEPYITHPLAVAGILASWRMDAQAIAAGLMHDVLEDTQTSKIEMTNLFGSEVANIVDGVSKLDKLRFSSNEIAQAESFRKMLLAMSRDVRVILVKLADRLHNMRTLGVMRPEKRARIARETLDIYVPLAHRLGLNNVFRELQELSFANRYPFRYKVLYENVLKLRNERRPVLERIMNETREQFARDGIRMRILGRDKTIYGIYNKMREKHQSFSDALDIYGFRVIVRTLDDCYLALGCLHRLYKPVHARFKDFIAIPKMNGYQSLHTTVIGPDGTPIEYQIRTEEMHRIDEDGILVHWLYRDQDASGLQSRTTAWLQNLLEIQRTSTDSAEFLENIKVDLFPNRVYVFTPQGKIISLPRGSSPIDFAYEIHTDVGNHAKAARVNGEPKPLTCELRNGDKVEIVTSPDASPSPAWLEHVHSGRARAEIRQYLRNCQFDESVRLGRLALENLAESEGVDLSALADDVRKLVLKEFGAESLASLYAAIGLGKCLPAAVLHRILTIRNQVLAEKGEHRAQADNLPAVVIKGSEGAGLHLAPCCHPIPGDRIRGFSRPGQGLTVHRADCMHAKRGAKADPSRWMDVQWSDVPQTEPRFAVPLEILVDDAHAGLAAVATSVAKANSSIVGLALDEADGTCIVRPIVQVRDRDHLVHVMRTIRQNEVVRKVKRILDDRKAGKEPKAAKGRPHDDDASS</sequence>
<dbReference type="InterPro" id="IPR004095">
    <property type="entry name" value="TGS"/>
</dbReference>
<feature type="domain" description="TGS" evidence="4">
    <location>
        <begin position="459"/>
        <end position="520"/>
    </location>
</feature>
<dbReference type="FunFam" id="1.10.3210.10:FF:000001">
    <property type="entry name" value="GTP pyrophosphokinase RelA"/>
    <property type="match status" value="1"/>
</dbReference>
<dbReference type="InterPro" id="IPR012676">
    <property type="entry name" value="TGS-like"/>
</dbReference>
<dbReference type="GO" id="GO:0008893">
    <property type="term" value="F:guanosine-3',5'-bis(diphosphate) 3'-diphosphatase activity"/>
    <property type="evidence" value="ECO:0007669"/>
    <property type="project" value="TreeGrafter"/>
</dbReference>
<dbReference type="Gene3D" id="3.30.460.10">
    <property type="entry name" value="Beta Polymerase, domain 2"/>
    <property type="match status" value="1"/>
</dbReference>
<dbReference type="FunFam" id="3.30.460.10:FF:000001">
    <property type="entry name" value="GTP pyrophosphokinase RelA"/>
    <property type="match status" value="1"/>
</dbReference>
<dbReference type="RefSeq" id="WP_120176314.1">
    <property type="nucleotide sequence ID" value="NZ_AP018786.1"/>
</dbReference>
<dbReference type="Pfam" id="PF13291">
    <property type="entry name" value="ACT_4"/>
    <property type="match status" value="1"/>
</dbReference>
<comment type="similarity">
    <text evidence="1">Belongs to the relA/spoT family.</text>
</comment>
<keyword evidence="5" id="KW-0378">Hydrolase</keyword>
<dbReference type="SUPFAM" id="SSF109604">
    <property type="entry name" value="HD-domain/PDEase-like"/>
    <property type="match status" value="1"/>
</dbReference>
<dbReference type="GO" id="GO:0042594">
    <property type="term" value="P:response to starvation"/>
    <property type="evidence" value="ECO:0007669"/>
    <property type="project" value="TreeGrafter"/>
</dbReference>
<dbReference type="Gene3D" id="3.30.70.260">
    <property type="match status" value="1"/>
</dbReference>
<dbReference type="Pfam" id="PF02824">
    <property type="entry name" value="TGS"/>
    <property type="match status" value="1"/>
</dbReference>
<dbReference type="InterPro" id="IPR007685">
    <property type="entry name" value="RelA_SpoT"/>
</dbReference>